<accession>A0A2A6C3Y0</accession>
<reference evidence="2" key="1">
    <citation type="journal article" date="2008" name="Nat. Genet.">
        <title>The Pristionchus pacificus genome provides a unique perspective on nematode lifestyle and parasitism.</title>
        <authorList>
            <person name="Dieterich C."/>
            <person name="Clifton S.W."/>
            <person name="Schuster L.N."/>
            <person name="Chinwalla A."/>
            <person name="Delehaunty K."/>
            <person name="Dinkelacker I."/>
            <person name="Fulton L."/>
            <person name="Fulton R."/>
            <person name="Godfrey J."/>
            <person name="Minx P."/>
            <person name="Mitreva M."/>
            <person name="Roeseler W."/>
            <person name="Tian H."/>
            <person name="Witte H."/>
            <person name="Yang S.P."/>
            <person name="Wilson R.K."/>
            <person name="Sommer R.J."/>
        </authorList>
    </citation>
    <scope>NUCLEOTIDE SEQUENCE [LARGE SCALE GENOMIC DNA]</scope>
    <source>
        <strain evidence="2">PS312</strain>
    </source>
</reference>
<proteinExistence type="predicted"/>
<name>A0A2A6C3Y0_PRIPA</name>
<dbReference type="EnsemblMetazoa" id="PPA40625.1">
    <property type="protein sequence ID" value="PPA40625.1"/>
    <property type="gene ID" value="WBGene00278994"/>
</dbReference>
<keyword evidence="2" id="KW-1185">Reference proteome</keyword>
<gene>
    <name evidence="1" type="primary">WBGene00278994</name>
</gene>
<organism evidence="1 2">
    <name type="scientific">Pristionchus pacificus</name>
    <name type="common">Parasitic nematode worm</name>
    <dbReference type="NCBI Taxonomy" id="54126"/>
    <lineage>
        <taxon>Eukaryota</taxon>
        <taxon>Metazoa</taxon>
        <taxon>Ecdysozoa</taxon>
        <taxon>Nematoda</taxon>
        <taxon>Chromadorea</taxon>
        <taxon>Rhabditida</taxon>
        <taxon>Rhabditina</taxon>
        <taxon>Diplogasteromorpha</taxon>
        <taxon>Diplogasteroidea</taxon>
        <taxon>Neodiplogasteridae</taxon>
        <taxon>Pristionchus</taxon>
    </lineage>
</organism>
<evidence type="ECO:0000313" key="2">
    <source>
        <dbReference type="Proteomes" id="UP000005239"/>
    </source>
</evidence>
<evidence type="ECO:0000313" key="1">
    <source>
        <dbReference type="EnsemblMetazoa" id="PPA40625.1"/>
    </source>
</evidence>
<dbReference type="Proteomes" id="UP000005239">
    <property type="component" value="Unassembled WGS sequence"/>
</dbReference>
<accession>A0A8R1Z1N1</accession>
<dbReference type="AlphaFoldDB" id="A0A2A6C3Y0"/>
<sequence length="61" mass="6658">MLMASMAMSNCVPLIMLCIDLYLNIIRKPASRSTLAVSYQAVTVLSPNISSTYFGSQKIAE</sequence>
<protein>
    <submittedName>
        <fullName evidence="1">Uncharacterized protein</fullName>
    </submittedName>
</protein>
<reference evidence="1" key="2">
    <citation type="submission" date="2022-06" db="UniProtKB">
        <authorList>
            <consortium name="EnsemblMetazoa"/>
        </authorList>
    </citation>
    <scope>IDENTIFICATION</scope>
    <source>
        <strain evidence="1">PS312</strain>
    </source>
</reference>